<sequence>MGGSVLLAGNVRISINRSFGVGMATVWREYLPTCLMTFLATPRPPATTKPRRNLVQYTAEEPGLKKTRRTS</sequence>
<evidence type="ECO:0000313" key="3">
    <source>
        <dbReference type="Proteomes" id="UP001286313"/>
    </source>
</evidence>
<name>A0AAE1KD37_PETCI</name>
<comment type="caution">
    <text evidence="2">The sequence shown here is derived from an EMBL/GenBank/DDBJ whole genome shotgun (WGS) entry which is preliminary data.</text>
</comment>
<protein>
    <submittedName>
        <fullName evidence="2">Uncharacterized protein</fullName>
    </submittedName>
</protein>
<evidence type="ECO:0000313" key="2">
    <source>
        <dbReference type="EMBL" id="KAK3868720.1"/>
    </source>
</evidence>
<organism evidence="2 3">
    <name type="scientific">Petrolisthes cinctipes</name>
    <name type="common">Flat porcelain crab</name>
    <dbReference type="NCBI Taxonomy" id="88211"/>
    <lineage>
        <taxon>Eukaryota</taxon>
        <taxon>Metazoa</taxon>
        <taxon>Ecdysozoa</taxon>
        <taxon>Arthropoda</taxon>
        <taxon>Crustacea</taxon>
        <taxon>Multicrustacea</taxon>
        <taxon>Malacostraca</taxon>
        <taxon>Eumalacostraca</taxon>
        <taxon>Eucarida</taxon>
        <taxon>Decapoda</taxon>
        <taxon>Pleocyemata</taxon>
        <taxon>Anomura</taxon>
        <taxon>Galatheoidea</taxon>
        <taxon>Porcellanidae</taxon>
        <taxon>Petrolisthes</taxon>
    </lineage>
</organism>
<dbReference type="EMBL" id="JAWQEG010002953">
    <property type="protein sequence ID" value="KAK3868720.1"/>
    <property type="molecule type" value="Genomic_DNA"/>
</dbReference>
<accession>A0AAE1KD37</accession>
<dbReference type="AlphaFoldDB" id="A0AAE1KD37"/>
<reference evidence="2" key="1">
    <citation type="submission" date="2023-10" db="EMBL/GenBank/DDBJ databases">
        <title>Genome assemblies of two species of porcelain crab, Petrolisthes cinctipes and Petrolisthes manimaculis (Anomura: Porcellanidae).</title>
        <authorList>
            <person name="Angst P."/>
        </authorList>
    </citation>
    <scope>NUCLEOTIDE SEQUENCE</scope>
    <source>
        <strain evidence="2">PB745_01</strain>
        <tissue evidence="2">Gill</tissue>
    </source>
</reference>
<keyword evidence="3" id="KW-1185">Reference proteome</keyword>
<proteinExistence type="predicted"/>
<dbReference type="Proteomes" id="UP001286313">
    <property type="component" value="Unassembled WGS sequence"/>
</dbReference>
<feature type="region of interest" description="Disordered" evidence="1">
    <location>
        <begin position="43"/>
        <end position="71"/>
    </location>
</feature>
<evidence type="ECO:0000256" key="1">
    <source>
        <dbReference type="SAM" id="MobiDB-lite"/>
    </source>
</evidence>
<gene>
    <name evidence="2" type="ORF">Pcinc_025915</name>
</gene>